<feature type="compositionally biased region" description="Low complexity" evidence="1">
    <location>
        <begin position="435"/>
        <end position="449"/>
    </location>
</feature>
<organism evidence="2 3">
    <name type="scientific">Mycena venus</name>
    <dbReference type="NCBI Taxonomy" id="2733690"/>
    <lineage>
        <taxon>Eukaryota</taxon>
        <taxon>Fungi</taxon>
        <taxon>Dikarya</taxon>
        <taxon>Basidiomycota</taxon>
        <taxon>Agaricomycotina</taxon>
        <taxon>Agaricomycetes</taxon>
        <taxon>Agaricomycetidae</taxon>
        <taxon>Agaricales</taxon>
        <taxon>Marasmiineae</taxon>
        <taxon>Mycenaceae</taxon>
        <taxon>Mycena</taxon>
    </lineage>
</organism>
<protein>
    <submittedName>
        <fullName evidence="2">Uncharacterized protein</fullName>
    </submittedName>
</protein>
<feature type="compositionally biased region" description="Low complexity" evidence="1">
    <location>
        <begin position="212"/>
        <end position="227"/>
    </location>
</feature>
<dbReference type="EMBL" id="JACAZI010000001">
    <property type="protein sequence ID" value="KAF7372295.1"/>
    <property type="molecule type" value="Genomic_DNA"/>
</dbReference>
<gene>
    <name evidence="2" type="ORF">MVEN_00089500</name>
</gene>
<evidence type="ECO:0000313" key="2">
    <source>
        <dbReference type="EMBL" id="KAF7372295.1"/>
    </source>
</evidence>
<feature type="region of interest" description="Disordered" evidence="1">
    <location>
        <begin position="303"/>
        <end position="462"/>
    </location>
</feature>
<evidence type="ECO:0000313" key="3">
    <source>
        <dbReference type="Proteomes" id="UP000620124"/>
    </source>
</evidence>
<accession>A0A8H7DFC1</accession>
<dbReference type="AlphaFoldDB" id="A0A8H7DFC1"/>
<dbReference type="Proteomes" id="UP000620124">
    <property type="component" value="Unassembled WGS sequence"/>
</dbReference>
<dbReference type="OrthoDB" id="3034184at2759"/>
<keyword evidence="3" id="KW-1185">Reference proteome</keyword>
<reference evidence="2" key="1">
    <citation type="submission" date="2020-05" db="EMBL/GenBank/DDBJ databases">
        <title>Mycena genomes resolve the evolution of fungal bioluminescence.</title>
        <authorList>
            <person name="Tsai I.J."/>
        </authorList>
    </citation>
    <scope>NUCLEOTIDE SEQUENCE</scope>
    <source>
        <strain evidence="2">CCC161011</strain>
    </source>
</reference>
<sequence length="584" mass="64125">MTTSPSFSPFQFKPMPLPQSADAPRFDGTILTDFLDILSRHGERAGLSLDELTSVIVSYCTPEVRHVVRYLPELQRDARSWHDAVSELRSLYGSLDDPVTYTIADLHEFCRGSCSGPPFRSLSDAEAYLRRYTQISGSLHELGFLAAAEVQVYFVAGLPFETRKDVEARLPDANRGTDSPPTKHQFVHILRDLLRRDSFETFVANRLFPTRSSSSPSSSDISPPSDSQSRDESKSKRRSNRCFVCGGTNTHRLGPKFCPQTWELVVHGLAKFDADGRLVSHDGSALPMTRNSGGVAAHLFASSDRHSRRISRDIPQLSSPSAVPRVDVPSRDLPSNPNPPQSPIAVRRHPSSTSPPNPLPSISFDDSPSLSRSNLNPPHRSCSPRMRTDPVVPSVRIHPSSPDKIPGPHSPPSLHAEPSSTGLHPPPYPKSNLQHSHSSNSSPFPSSIHPSHRDPAPKLSDLDVDPNQLVTLSFADLLAISPPMRAKVAAFIHHLDSKPVSKPAHDPCPLPVTPSHIPNSFNSTRNFIAASISPSSLFLVLITWALSSYISSLSKHLGSYDYLTDMISFLSSHATRLLIDYILI</sequence>
<evidence type="ECO:0000256" key="1">
    <source>
        <dbReference type="SAM" id="MobiDB-lite"/>
    </source>
</evidence>
<comment type="caution">
    <text evidence="2">The sequence shown here is derived from an EMBL/GenBank/DDBJ whole genome shotgun (WGS) entry which is preliminary data.</text>
</comment>
<feature type="region of interest" description="Disordered" evidence="1">
    <location>
        <begin position="210"/>
        <end position="245"/>
    </location>
</feature>
<name>A0A8H7DFC1_9AGAR</name>
<proteinExistence type="predicted"/>
<feature type="compositionally biased region" description="Low complexity" evidence="1">
    <location>
        <begin position="360"/>
        <end position="378"/>
    </location>
</feature>